<sequence>MLSLIVYMAPVAALARSKAAAWQHRFHEHFSKQVVEVYSPLDGEDFKCADLLVATPATFNVVLRRSPALLERVALVIIYELQTVSDAASDGAVLELLLSRICRCSHLRVLGLSTPLANPLDIGRWLGVSESSFMNFQAAARPLPLQLIVQGFPERYYVSRMDAMNRPIFLASQRYANDASVLIFLPSRAQLKSTARELLQCSVQAGKPFGQLDDKVVLDWMCASVTDATRHHTLAFGIDCFMLF</sequence>
<protein>
    <submittedName>
        <fullName evidence="1">Uncharacterized protein</fullName>
    </submittedName>
</protein>
<proteinExistence type="predicted"/>
<gene>
    <name evidence="1" type="ORF">PsorP6_018125</name>
</gene>
<name>A0ACC0WF66_9STRA</name>
<evidence type="ECO:0000313" key="1">
    <source>
        <dbReference type="EMBL" id="KAI9916356.1"/>
    </source>
</evidence>
<organism evidence="1 2">
    <name type="scientific">Peronosclerospora sorghi</name>
    <dbReference type="NCBI Taxonomy" id="230839"/>
    <lineage>
        <taxon>Eukaryota</taxon>
        <taxon>Sar</taxon>
        <taxon>Stramenopiles</taxon>
        <taxon>Oomycota</taxon>
        <taxon>Peronosporomycetes</taxon>
        <taxon>Peronosporales</taxon>
        <taxon>Peronosporaceae</taxon>
        <taxon>Peronosclerospora</taxon>
    </lineage>
</organism>
<keyword evidence="2" id="KW-1185">Reference proteome</keyword>
<dbReference type="EMBL" id="CM047581">
    <property type="protein sequence ID" value="KAI9916356.1"/>
    <property type="molecule type" value="Genomic_DNA"/>
</dbReference>
<evidence type="ECO:0000313" key="2">
    <source>
        <dbReference type="Proteomes" id="UP001163321"/>
    </source>
</evidence>
<accession>A0ACC0WF66</accession>
<comment type="caution">
    <text evidence="1">The sequence shown here is derived from an EMBL/GenBank/DDBJ whole genome shotgun (WGS) entry which is preliminary data.</text>
</comment>
<reference evidence="1 2" key="1">
    <citation type="journal article" date="2022" name="bioRxiv">
        <title>The genome of the oomycete Peronosclerospora sorghi, a cosmopolitan pathogen of maize and sorghum, is inflated with dispersed pseudogenes.</title>
        <authorList>
            <person name="Fletcher K."/>
            <person name="Martin F."/>
            <person name="Isakeit T."/>
            <person name="Cavanaugh K."/>
            <person name="Magill C."/>
            <person name="Michelmore R."/>
        </authorList>
    </citation>
    <scope>NUCLEOTIDE SEQUENCE [LARGE SCALE GENOMIC DNA]</scope>
    <source>
        <strain evidence="1">P6</strain>
    </source>
</reference>
<dbReference type="Proteomes" id="UP001163321">
    <property type="component" value="Chromosome 2"/>
</dbReference>